<dbReference type="EnsemblPlants" id="AUR62007129-RA">
    <property type="protein sequence ID" value="AUR62007129-RA:cds"/>
    <property type="gene ID" value="AUR62007129"/>
</dbReference>
<feature type="transmembrane region" description="Helical" evidence="9">
    <location>
        <begin position="369"/>
        <end position="386"/>
    </location>
</feature>
<dbReference type="Pfam" id="PF03169">
    <property type="entry name" value="OPT"/>
    <property type="match status" value="2"/>
</dbReference>
<keyword evidence="3" id="KW-0813">Transport</keyword>
<dbReference type="GO" id="GO:0035673">
    <property type="term" value="F:oligopeptide transmembrane transporter activity"/>
    <property type="evidence" value="ECO:0007669"/>
    <property type="project" value="InterPro"/>
</dbReference>
<reference evidence="10" key="2">
    <citation type="submission" date="2021-03" db="UniProtKB">
        <authorList>
            <consortium name="EnsemblPlants"/>
        </authorList>
    </citation>
    <scope>IDENTIFICATION</scope>
</reference>
<keyword evidence="11" id="KW-1185">Reference proteome</keyword>
<dbReference type="AlphaFoldDB" id="A0A803L5J0"/>
<evidence type="ECO:0000313" key="11">
    <source>
        <dbReference type="Proteomes" id="UP000596660"/>
    </source>
</evidence>
<dbReference type="PANTHER" id="PTHR22601">
    <property type="entry name" value="ISP4 LIKE PROTEIN"/>
    <property type="match status" value="1"/>
</dbReference>
<feature type="transmembrane region" description="Helical" evidence="9">
    <location>
        <begin position="321"/>
        <end position="339"/>
    </location>
</feature>
<keyword evidence="6" id="KW-0653">Protein transport</keyword>
<dbReference type="OMA" id="AANYMAW"/>
<evidence type="ECO:0000256" key="6">
    <source>
        <dbReference type="ARBA" id="ARBA00022927"/>
    </source>
</evidence>
<feature type="transmembrane region" description="Helical" evidence="9">
    <location>
        <begin position="398"/>
        <end position="419"/>
    </location>
</feature>
<protein>
    <submittedName>
        <fullName evidence="10">Uncharacterized protein</fullName>
    </submittedName>
</protein>
<comment type="similarity">
    <text evidence="2">Belongs to the oligopeptide OPT transporter (TC 2.A.67.1) family.</text>
</comment>
<sequence length="458" mass="51627">MVIATSFAYYVVPGYLFPSIGCLSILCWLWKRNIFMQQMGSGLHGLGIGAFSFDWNAVISFLGSPLSTPSHAIINTMAGFFLVAYLIVPAAYYSNVYEAKRFPFISSSTFDHTGHMYNVSRVMDKNTFSLDIKSYNSYGKLYLSIFFALTYGLSFATLSATISHVALFHGKSIWHLWSQTTSGKSGEFSDTPGLNVITELIIGYIYPGRPLANVAFKTYGYISMTQALWLLQDFKLGHYMKIPPRSMFIVQLVGTIVASLVYFGTTWWLLSTVDNICNVSLLPDGSPWTCPDEEVFYNASIIWGVIGPAKMFTSRGNYPQLNWLFLIGFLLPVPGWFLSRKYPHLKFFKLINIPVIVSATMMMPPARSINYLTWGVVGFFFNYYVYKSYKGWWARYNYILSAGLEAGIAFMGILLYFCLQTKDIFGVQWWGLEQDDYCPLAKCPTAPGVRVEGCPVLG</sequence>
<keyword evidence="7 9" id="KW-1133">Transmembrane helix</keyword>
<evidence type="ECO:0000256" key="5">
    <source>
        <dbReference type="ARBA" id="ARBA00022856"/>
    </source>
</evidence>
<keyword evidence="5" id="KW-0571">Peptide transport</keyword>
<feature type="transmembrane region" description="Helical" evidence="9">
    <location>
        <begin position="6"/>
        <end position="30"/>
    </location>
</feature>
<reference evidence="10" key="1">
    <citation type="journal article" date="2017" name="Nature">
        <title>The genome of Chenopodium quinoa.</title>
        <authorList>
            <person name="Jarvis D.E."/>
            <person name="Ho Y.S."/>
            <person name="Lightfoot D.J."/>
            <person name="Schmoeckel S.M."/>
            <person name="Li B."/>
            <person name="Borm T.J.A."/>
            <person name="Ohyanagi H."/>
            <person name="Mineta K."/>
            <person name="Michell C.T."/>
            <person name="Saber N."/>
            <person name="Kharbatia N.M."/>
            <person name="Rupper R.R."/>
            <person name="Sharp A.R."/>
            <person name="Dally N."/>
            <person name="Boughton B.A."/>
            <person name="Woo Y.H."/>
            <person name="Gao G."/>
            <person name="Schijlen E.G.W.M."/>
            <person name="Guo X."/>
            <person name="Momin A.A."/>
            <person name="Negrao S."/>
            <person name="Al-Babili S."/>
            <person name="Gehring C."/>
            <person name="Roessner U."/>
            <person name="Jung C."/>
            <person name="Murphy K."/>
            <person name="Arold S.T."/>
            <person name="Gojobori T."/>
            <person name="van der Linden C.G."/>
            <person name="van Loo E.N."/>
            <person name="Jellen E.N."/>
            <person name="Maughan P.J."/>
            <person name="Tester M."/>
        </authorList>
    </citation>
    <scope>NUCLEOTIDE SEQUENCE [LARGE SCALE GENOMIC DNA]</scope>
    <source>
        <strain evidence="10">cv. PI 614886</strain>
    </source>
</reference>
<dbReference type="Gramene" id="AUR62007129-RA">
    <property type="protein sequence ID" value="AUR62007129-RA:cds"/>
    <property type="gene ID" value="AUR62007129"/>
</dbReference>
<name>A0A803L5J0_CHEQI</name>
<keyword evidence="4 9" id="KW-0812">Transmembrane</keyword>
<evidence type="ECO:0000256" key="4">
    <source>
        <dbReference type="ARBA" id="ARBA00022692"/>
    </source>
</evidence>
<feature type="transmembrane region" description="Helical" evidence="9">
    <location>
        <begin position="42"/>
        <end position="66"/>
    </location>
</feature>
<evidence type="ECO:0000313" key="10">
    <source>
        <dbReference type="EnsemblPlants" id="AUR62007129-RA:cds"/>
    </source>
</evidence>
<evidence type="ECO:0000256" key="2">
    <source>
        <dbReference type="ARBA" id="ARBA00005484"/>
    </source>
</evidence>
<dbReference type="Proteomes" id="UP000596660">
    <property type="component" value="Unplaced"/>
</dbReference>
<evidence type="ECO:0000256" key="7">
    <source>
        <dbReference type="ARBA" id="ARBA00022989"/>
    </source>
</evidence>
<evidence type="ECO:0000256" key="8">
    <source>
        <dbReference type="ARBA" id="ARBA00023136"/>
    </source>
</evidence>
<feature type="transmembrane region" description="Helical" evidence="9">
    <location>
        <begin position="72"/>
        <end position="93"/>
    </location>
</feature>
<accession>A0A803L5J0</accession>
<evidence type="ECO:0000256" key="9">
    <source>
        <dbReference type="SAM" id="Phobius"/>
    </source>
</evidence>
<feature type="transmembrane region" description="Helical" evidence="9">
    <location>
        <begin position="141"/>
        <end position="167"/>
    </location>
</feature>
<dbReference type="GO" id="GO:0015031">
    <property type="term" value="P:protein transport"/>
    <property type="evidence" value="ECO:0007669"/>
    <property type="project" value="UniProtKB-KW"/>
</dbReference>
<evidence type="ECO:0000256" key="3">
    <source>
        <dbReference type="ARBA" id="ARBA00022448"/>
    </source>
</evidence>
<dbReference type="NCBIfam" id="TIGR00728">
    <property type="entry name" value="OPT_sfam"/>
    <property type="match status" value="1"/>
</dbReference>
<proteinExistence type="inferred from homology"/>
<comment type="subcellular location">
    <subcellularLocation>
        <location evidence="1">Membrane</location>
        <topology evidence="1">Multi-pass membrane protein</topology>
    </subcellularLocation>
</comment>
<evidence type="ECO:0000256" key="1">
    <source>
        <dbReference type="ARBA" id="ARBA00004141"/>
    </source>
</evidence>
<dbReference type="GO" id="GO:0016020">
    <property type="term" value="C:membrane"/>
    <property type="evidence" value="ECO:0007669"/>
    <property type="project" value="UniProtKB-SubCell"/>
</dbReference>
<organism evidence="10 11">
    <name type="scientific">Chenopodium quinoa</name>
    <name type="common">Quinoa</name>
    <dbReference type="NCBI Taxonomy" id="63459"/>
    <lineage>
        <taxon>Eukaryota</taxon>
        <taxon>Viridiplantae</taxon>
        <taxon>Streptophyta</taxon>
        <taxon>Embryophyta</taxon>
        <taxon>Tracheophyta</taxon>
        <taxon>Spermatophyta</taxon>
        <taxon>Magnoliopsida</taxon>
        <taxon>eudicotyledons</taxon>
        <taxon>Gunneridae</taxon>
        <taxon>Pentapetalae</taxon>
        <taxon>Caryophyllales</taxon>
        <taxon>Chenopodiaceae</taxon>
        <taxon>Chenopodioideae</taxon>
        <taxon>Atripliceae</taxon>
        <taxon>Chenopodium</taxon>
    </lineage>
</organism>
<dbReference type="InterPro" id="IPR004648">
    <property type="entry name" value="Oligpept_transpt"/>
</dbReference>
<keyword evidence="8 9" id="KW-0472">Membrane</keyword>
<dbReference type="InterPro" id="IPR004813">
    <property type="entry name" value="OPT"/>
</dbReference>
<feature type="transmembrane region" description="Helical" evidence="9">
    <location>
        <begin position="248"/>
        <end position="270"/>
    </location>
</feature>